<dbReference type="Proteomes" id="UP001597180">
    <property type="component" value="Unassembled WGS sequence"/>
</dbReference>
<keyword evidence="2" id="KW-0378">Hydrolase</keyword>
<dbReference type="Pfam" id="PF00144">
    <property type="entry name" value="Beta-lactamase"/>
    <property type="match status" value="1"/>
</dbReference>
<organism evidence="2 3">
    <name type="scientific">Paenibacillus vulneris</name>
    <dbReference type="NCBI Taxonomy" id="1133364"/>
    <lineage>
        <taxon>Bacteria</taxon>
        <taxon>Bacillati</taxon>
        <taxon>Bacillota</taxon>
        <taxon>Bacilli</taxon>
        <taxon>Bacillales</taxon>
        <taxon>Paenibacillaceae</taxon>
        <taxon>Paenibacillus</taxon>
    </lineage>
</organism>
<comment type="caution">
    <text evidence="2">The sequence shown here is derived from an EMBL/GenBank/DDBJ whole genome shotgun (WGS) entry which is preliminary data.</text>
</comment>
<dbReference type="Gene3D" id="3.40.710.10">
    <property type="entry name" value="DD-peptidase/beta-lactamase superfamily"/>
    <property type="match status" value="1"/>
</dbReference>
<dbReference type="EC" id="3.-.-.-" evidence="2"/>
<keyword evidence="3" id="KW-1185">Reference proteome</keyword>
<protein>
    <submittedName>
        <fullName evidence="2">Serine hydrolase domain-containing protein</fullName>
        <ecNumber evidence="2">3.-.-.-</ecNumber>
    </submittedName>
</protein>
<name>A0ABW3UJ30_9BACL</name>
<sequence length="384" mass="42849">MKEWDMAIGQLMEKHRIAGLAASVVREGRMLWSGGYGWANLERKTPVTSRTIFRIASITKSVVATAFMQLVERGLSDIDQDVGAVLGFPLRNPRYPGLAVTFRHLMTHTSGLQDEYARFVTNSRNENPPTLTLADLVLEGGAYYTDRLWGIGRPGDPDSFEYSNLGAVLLAAVVEKLSNERFDLYCRKHLFEPLQMKDTSFNISDFAQKMDNIAVLYEYGGKDDKHLVGADDFGGKQPVPVDYSSYVPGTNGALFSPQGGLRTTVDDLTLFLLAHANDGSLQGTRVVQPETAKLMHTAQWTGHRQEGFFKHSGLQFHRTNELVPGQWLVGHAGDAYGLLSDMYFHEQERWGFVMILNGARRDKGAAYFRAEEELAGLMVEAFLK</sequence>
<accession>A0ABW3UJ30</accession>
<dbReference type="InterPro" id="IPR001466">
    <property type="entry name" value="Beta-lactam-related"/>
</dbReference>
<dbReference type="EMBL" id="JBHTLU010000013">
    <property type="protein sequence ID" value="MFD1220685.1"/>
    <property type="molecule type" value="Genomic_DNA"/>
</dbReference>
<dbReference type="InterPro" id="IPR012338">
    <property type="entry name" value="Beta-lactam/transpept-like"/>
</dbReference>
<gene>
    <name evidence="2" type="ORF">ACFQ4B_11175</name>
</gene>
<feature type="domain" description="Beta-lactamase-related" evidence="1">
    <location>
        <begin position="7"/>
        <end position="363"/>
    </location>
</feature>
<dbReference type="RefSeq" id="WP_345587260.1">
    <property type="nucleotide sequence ID" value="NZ_BAABJG010000006.1"/>
</dbReference>
<reference evidence="3" key="1">
    <citation type="journal article" date="2019" name="Int. J. Syst. Evol. Microbiol.">
        <title>The Global Catalogue of Microorganisms (GCM) 10K type strain sequencing project: providing services to taxonomists for standard genome sequencing and annotation.</title>
        <authorList>
            <consortium name="The Broad Institute Genomics Platform"/>
            <consortium name="The Broad Institute Genome Sequencing Center for Infectious Disease"/>
            <person name="Wu L."/>
            <person name="Ma J."/>
        </authorList>
    </citation>
    <scope>NUCLEOTIDE SEQUENCE [LARGE SCALE GENOMIC DNA]</scope>
    <source>
        <strain evidence="3">CCUG 53270</strain>
    </source>
</reference>
<proteinExistence type="predicted"/>
<dbReference type="SUPFAM" id="SSF56601">
    <property type="entry name" value="beta-lactamase/transpeptidase-like"/>
    <property type="match status" value="1"/>
</dbReference>
<evidence type="ECO:0000259" key="1">
    <source>
        <dbReference type="Pfam" id="PF00144"/>
    </source>
</evidence>
<dbReference type="GO" id="GO:0016787">
    <property type="term" value="F:hydrolase activity"/>
    <property type="evidence" value="ECO:0007669"/>
    <property type="project" value="UniProtKB-KW"/>
</dbReference>
<evidence type="ECO:0000313" key="3">
    <source>
        <dbReference type="Proteomes" id="UP001597180"/>
    </source>
</evidence>
<dbReference type="InterPro" id="IPR050789">
    <property type="entry name" value="Diverse_Enzym_Activities"/>
</dbReference>
<evidence type="ECO:0000313" key="2">
    <source>
        <dbReference type="EMBL" id="MFD1220685.1"/>
    </source>
</evidence>
<dbReference type="PANTHER" id="PTHR43283">
    <property type="entry name" value="BETA-LACTAMASE-RELATED"/>
    <property type="match status" value="1"/>
</dbReference>